<feature type="compositionally biased region" description="Low complexity" evidence="1">
    <location>
        <begin position="185"/>
        <end position="198"/>
    </location>
</feature>
<comment type="caution">
    <text evidence="2">The sequence shown here is derived from an EMBL/GenBank/DDBJ whole genome shotgun (WGS) entry which is preliminary data.</text>
</comment>
<name>A0A367J8A0_RHIST</name>
<protein>
    <submittedName>
        <fullName evidence="2">Uncharacterized protein</fullName>
    </submittedName>
</protein>
<dbReference type="Proteomes" id="UP000253551">
    <property type="component" value="Unassembled WGS sequence"/>
</dbReference>
<evidence type="ECO:0000256" key="1">
    <source>
        <dbReference type="SAM" id="MobiDB-lite"/>
    </source>
</evidence>
<evidence type="ECO:0000313" key="2">
    <source>
        <dbReference type="EMBL" id="RCH86182.1"/>
    </source>
</evidence>
<organism evidence="2 3">
    <name type="scientific">Rhizopus stolonifer</name>
    <name type="common">Rhizopus nigricans</name>
    <dbReference type="NCBI Taxonomy" id="4846"/>
    <lineage>
        <taxon>Eukaryota</taxon>
        <taxon>Fungi</taxon>
        <taxon>Fungi incertae sedis</taxon>
        <taxon>Mucoromycota</taxon>
        <taxon>Mucoromycotina</taxon>
        <taxon>Mucoromycetes</taxon>
        <taxon>Mucorales</taxon>
        <taxon>Mucorineae</taxon>
        <taxon>Rhizopodaceae</taxon>
        <taxon>Rhizopus</taxon>
    </lineage>
</organism>
<keyword evidence="3" id="KW-1185">Reference proteome</keyword>
<reference evidence="2 3" key="1">
    <citation type="journal article" date="2018" name="G3 (Bethesda)">
        <title>Phylogenetic and Phylogenomic Definition of Rhizopus Species.</title>
        <authorList>
            <person name="Gryganskyi A.P."/>
            <person name="Golan J."/>
            <person name="Dolatabadi S."/>
            <person name="Mondo S."/>
            <person name="Robb S."/>
            <person name="Idnurm A."/>
            <person name="Muszewska A."/>
            <person name="Steczkiewicz K."/>
            <person name="Masonjones S."/>
            <person name="Liao H.L."/>
            <person name="Gajdeczka M.T."/>
            <person name="Anike F."/>
            <person name="Vuek A."/>
            <person name="Anishchenko I.M."/>
            <person name="Voigt K."/>
            <person name="de Hoog G.S."/>
            <person name="Smith M.E."/>
            <person name="Heitman J."/>
            <person name="Vilgalys R."/>
            <person name="Stajich J.E."/>
        </authorList>
    </citation>
    <scope>NUCLEOTIDE SEQUENCE [LARGE SCALE GENOMIC DNA]</scope>
    <source>
        <strain evidence="2 3">LSU 92-RS-03</strain>
    </source>
</reference>
<gene>
    <name evidence="2" type="ORF">CU098_004612</name>
</gene>
<feature type="compositionally biased region" description="Low complexity" evidence="1">
    <location>
        <begin position="156"/>
        <end position="168"/>
    </location>
</feature>
<feature type="region of interest" description="Disordered" evidence="1">
    <location>
        <begin position="146"/>
        <end position="213"/>
    </location>
</feature>
<dbReference type="AlphaFoldDB" id="A0A367J8A0"/>
<accession>A0A367J8A0</accession>
<dbReference type="STRING" id="4846.A0A367J8A0"/>
<evidence type="ECO:0000313" key="3">
    <source>
        <dbReference type="Proteomes" id="UP000253551"/>
    </source>
</evidence>
<proteinExistence type="predicted"/>
<dbReference type="EMBL" id="PJQM01003993">
    <property type="protein sequence ID" value="RCH86182.1"/>
    <property type="molecule type" value="Genomic_DNA"/>
</dbReference>
<sequence length="290" mass="32708">MQNGTKAALYQQRFSKKALSTNHVKNSNSAQQQEDLSVQFFSTPKSIFEQQQKNKAPSKEEFNVWAESSISHDSQKNLKSFNNGARFRQRTISQDLESPTLQQFYYPRPELKPNYSTETRYTTNSNANDIGFAMDYNFYPLDNTRQQHQRQNGYLPPSANSNNNPFAPIGYSCQRSTSLLPSIGSHRSSSSNSSSMNGNHHHNNNHMDYASNDLKSSPAFGTYPLYNMSPASRSGMGSIAAHDHYMMNNRLYSLEKNNPSSSLSTPIPVAVNGSDTSSMQSLNTQRFNFY</sequence>